<dbReference type="EMBL" id="CP054491">
    <property type="protein sequence ID" value="QKQ25222.1"/>
    <property type="molecule type" value="Genomic_DNA"/>
</dbReference>
<accession>A0A6N0HS34</accession>
<dbReference type="AlphaFoldDB" id="A0A6N0HS34"/>
<dbReference type="KEGG" id="rev:HUE57_02125"/>
<organism evidence="4 5">
    <name type="scientific">Candidatus Reidiella endopervernicosa</name>
    <dbReference type="NCBI Taxonomy" id="2738883"/>
    <lineage>
        <taxon>Bacteria</taxon>
        <taxon>Pseudomonadati</taxon>
        <taxon>Pseudomonadota</taxon>
        <taxon>Gammaproteobacteria</taxon>
        <taxon>Candidatus Reidiella</taxon>
    </lineage>
</organism>
<proteinExistence type="predicted"/>
<evidence type="ECO:0000313" key="4">
    <source>
        <dbReference type="EMBL" id="QKQ25222.1"/>
    </source>
</evidence>
<keyword evidence="5" id="KW-1185">Reference proteome</keyword>
<dbReference type="Pfam" id="PF13385">
    <property type="entry name" value="Laminin_G_3"/>
    <property type="match status" value="1"/>
</dbReference>
<keyword evidence="2" id="KW-1015">Disulfide bond</keyword>
<dbReference type="InterPro" id="IPR013320">
    <property type="entry name" value="ConA-like_dom_sf"/>
</dbReference>
<evidence type="ECO:0000256" key="2">
    <source>
        <dbReference type="ARBA" id="ARBA00023157"/>
    </source>
</evidence>
<dbReference type="Gene3D" id="2.60.120.200">
    <property type="match status" value="1"/>
</dbReference>
<keyword evidence="1" id="KW-0732">Signal</keyword>
<reference evidence="4 5" key="1">
    <citation type="submission" date="2020-05" db="EMBL/GenBank/DDBJ databases">
        <title>Horizontal transmission and recombination maintain forever young bacterial symbiont genomes.</title>
        <authorList>
            <person name="Russell S.L."/>
            <person name="Pepper-Tunick E."/>
            <person name="Svedberg J."/>
            <person name="Byrne A."/>
            <person name="Ruelas Castillo J."/>
            <person name="Vollmers C."/>
            <person name="Beinart R.A."/>
            <person name="Corbett-Detig R."/>
        </authorList>
    </citation>
    <scope>NUCLEOTIDE SEQUENCE [LARGE SCALE GENOMIC DNA]</scope>
    <source>
        <strain evidence="4">Santa_Monica_outfall</strain>
    </source>
</reference>
<dbReference type="InterPro" id="IPR006558">
    <property type="entry name" value="LamG-like"/>
</dbReference>
<feature type="domain" description="LamG-like jellyroll fold" evidence="3">
    <location>
        <begin position="128"/>
        <end position="259"/>
    </location>
</feature>
<evidence type="ECO:0000256" key="1">
    <source>
        <dbReference type="ARBA" id="ARBA00022729"/>
    </source>
</evidence>
<dbReference type="Proteomes" id="UP000509658">
    <property type="component" value="Chromosome"/>
</dbReference>
<dbReference type="PROSITE" id="PS51257">
    <property type="entry name" value="PROKAR_LIPOPROTEIN"/>
    <property type="match status" value="1"/>
</dbReference>
<dbReference type="SMART" id="SM00560">
    <property type="entry name" value="LamGL"/>
    <property type="match status" value="1"/>
</dbReference>
<gene>
    <name evidence="4" type="ORF">HUE57_02125</name>
</gene>
<evidence type="ECO:0000259" key="3">
    <source>
        <dbReference type="SMART" id="SM00560"/>
    </source>
</evidence>
<dbReference type="RefSeq" id="WP_174672635.1">
    <property type="nucleotide sequence ID" value="NZ_CP054491.1"/>
</dbReference>
<sequence length="269" mass="29862">MKIVKRGVLMGGLVRTRVLLLVMSLAFLSGCLETASIVKSLTEDTSDSESDSGPKLVEFEEAYYTFDEVVGGVYENLYDDFLEGEPFGVSVVDGKVNNGLYFDSSSTNYVRLNDYDGKSVTDMIFPDGEMSFEGWVKFESLDLATKYHFFGDQNTGVKSFKAEVVDGQFRVIIYDWSDTTELVRTSYVFGLDTWYHIAFTFDGVNSRFYIDGALNNSATVSGALSRVGNDLYIGGGHGMNTFPGYIDEFGYYSRELTAVEVAASYNANK</sequence>
<dbReference type="SUPFAM" id="SSF49899">
    <property type="entry name" value="Concanavalin A-like lectins/glucanases"/>
    <property type="match status" value="1"/>
</dbReference>
<name>A0A6N0HS34_9GAMM</name>
<evidence type="ECO:0000313" key="5">
    <source>
        <dbReference type="Proteomes" id="UP000509658"/>
    </source>
</evidence>
<protein>
    <submittedName>
        <fullName evidence="4">LamG domain-containing protein</fullName>
    </submittedName>
</protein>